<proteinExistence type="predicted"/>
<dbReference type="STRING" id="1909395.BKM31_33975"/>
<dbReference type="Pfam" id="PF12730">
    <property type="entry name" value="ABC2_membrane_4"/>
    <property type="match status" value="1"/>
</dbReference>
<organism evidence="2 3">
    <name type="scientific">[Actinomadura] parvosata subsp. kistnae</name>
    <dbReference type="NCBI Taxonomy" id="1909395"/>
    <lineage>
        <taxon>Bacteria</taxon>
        <taxon>Bacillati</taxon>
        <taxon>Actinomycetota</taxon>
        <taxon>Actinomycetes</taxon>
        <taxon>Streptosporangiales</taxon>
        <taxon>Streptosporangiaceae</taxon>
        <taxon>Nonomuraea</taxon>
    </lineage>
</organism>
<dbReference type="EMBL" id="CP017717">
    <property type="protein sequence ID" value="AQZ65805.1"/>
    <property type="molecule type" value="Genomic_DNA"/>
</dbReference>
<dbReference type="GO" id="GO:0140359">
    <property type="term" value="F:ABC-type transporter activity"/>
    <property type="evidence" value="ECO:0007669"/>
    <property type="project" value="InterPro"/>
</dbReference>
<evidence type="ECO:0000313" key="2">
    <source>
        <dbReference type="EMBL" id="AQZ65805.1"/>
    </source>
</evidence>
<feature type="transmembrane region" description="Helical" evidence="1">
    <location>
        <begin position="233"/>
        <end position="253"/>
    </location>
</feature>
<keyword evidence="1" id="KW-1133">Transmembrane helix</keyword>
<dbReference type="KEGG" id="noa:BKM31_33975"/>
<name>A0A1V0A6G9_9ACTN</name>
<accession>A0A1V0A6G9</accession>
<dbReference type="RefSeq" id="WP_080042069.1">
    <property type="nucleotide sequence ID" value="NZ_CP017717.1"/>
</dbReference>
<evidence type="ECO:0008006" key="4">
    <source>
        <dbReference type="Google" id="ProtNLM"/>
    </source>
</evidence>
<feature type="transmembrane region" description="Helical" evidence="1">
    <location>
        <begin position="18"/>
        <end position="41"/>
    </location>
</feature>
<dbReference type="AlphaFoldDB" id="A0A1V0A6G9"/>
<feature type="transmembrane region" description="Helical" evidence="1">
    <location>
        <begin position="101"/>
        <end position="127"/>
    </location>
</feature>
<keyword evidence="3" id="KW-1185">Reference proteome</keyword>
<keyword evidence="1" id="KW-0812">Transmembrane</keyword>
<keyword evidence="1" id="KW-0472">Membrane</keyword>
<reference evidence="3" key="1">
    <citation type="journal article" date="2017" name="Med. Chem. Commun.">
        <title>Nonomuraea sp. ATCC 55076 harbours the largest actinomycete chromosome to date and the kistamicin biosynthetic gene cluster.</title>
        <authorList>
            <person name="Nazari B."/>
            <person name="Forneris C.C."/>
            <person name="Gibson M.I."/>
            <person name="Moon K."/>
            <person name="Schramma K.R."/>
            <person name="Seyedsayamdost M.R."/>
        </authorList>
    </citation>
    <scope>NUCLEOTIDE SEQUENCE [LARGE SCALE GENOMIC DNA]</scope>
    <source>
        <strain evidence="3">ATCC 55076</strain>
    </source>
</reference>
<dbReference type="OrthoDB" id="5188656at2"/>
<evidence type="ECO:0000313" key="3">
    <source>
        <dbReference type="Proteomes" id="UP000190797"/>
    </source>
</evidence>
<gene>
    <name evidence="2" type="ORF">BKM31_33975</name>
</gene>
<protein>
    <recommendedName>
        <fullName evidence="4">ABC transporter permease</fullName>
    </recommendedName>
</protein>
<feature type="transmembrane region" description="Helical" evidence="1">
    <location>
        <begin position="147"/>
        <end position="171"/>
    </location>
</feature>
<dbReference type="GO" id="GO:0005886">
    <property type="term" value="C:plasma membrane"/>
    <property type="evidence" value="ECO:0007669"/>
    <property type="project" value="UniProtKB-SubCell"/>
</dbReference>
<feature type="transmembrane region" description="Helical" evidence="1">
    <location>
        <begin position="61"/>
        <end position="80"/>
    </location>
</feature>
<sequence>MTVLTSEWLKIRSVRSTYLVLGLSLSTVFLGLALAAAAAGMYDAASPEQQARAKIADLEEVFTIVPQLCMGVLGTLVITSEYTTGMIRTSLALVPRRWPVVAAKSVVVGGLGLLVGAVTVFGTYFAARVVLGDRFSGAYMSAFSDRLPLLIAFSFTVPVFALLGVGLGAILRSVPGTTAIIVGLVYVLPMIIGKIPEPWSERLGSLMIGALPREITGDTITTSVYGSLLSPPAAAAVMIAYVAVPLCLAIWLLRRRDA</sequence>
<dbReference type="Proteomes" id="UP000190797">
    <property type="component" value="Chromosome"/>
</dbReference>
<evidence type="ECO:0000256" key="1">
    <source>
        <dbReference type="SAM" id="Phobius"/>
    </source>
</evidence>
<feature type="transmembrane region" description="Helical" evidence="1">
    <location>
        <begin position="178"/>
        <end position="196"/>
    </location>
</feature>